<sequence>MTKKITTIIIIMIAAAVLISINQSNIMASSRIAEGKPIKAAVLLYRFDDAYISLVRENLEKIQKENEGSIEFIFYDGKNDQSIQDKDINNLIEKQDVDLLLVNLVQTTSTQSVINKVKGINIPVILFNREPVAIDSIRSYNKACYIGTEAEEAGLLQGKVIINAWNKNKTAMDKNKDDILQYVMLMGEQNNLEAIKRTEYSILKINNSGIKTQEVALRVCDWNEEEARNVTKTLFLQYGNKIEAIIANNDSMAIGAIKALQEYGYNKGGKTPNIAVVGVDAIPEAQELIKQGIMTGSVLQDPYELAKALYSVGINLVSNKNPLYDTEYKFDQTGVSIRLPYHEYMSK</sequence>
<organism evidence="11 12">
    <name type="scientific">Clostridium beijerinckii</name>
    <name type="common">Clostridium MP</name>
    <dbReference type="NCBI Taxonomy" id="1520"/>
    <lineage>
        <taxon>Bacteria</taxon>
        <taxon>Bacillati</taxon>
        <taxon>Bacillota</taxon>
        <taxon>Clostridia</taxon>
        <taxon>Eubacteriales</taxon>
        <taxon>Clostridiaceae</taxon>
        <taxon>Clostridium</taxon>
    </lineage>
</organism>
<dbReference type="EMBL" id="CP010086">
    <property type="protein sequence ID" value="AJH01491.1"/>
    <property type="molecule type" value="Genomic_DNA"/>
</dbReference>
<dbReference type="KEGG" id="cbei:LF65_04962"/>
<evidence type="ECO:0000256" key="9">
    <source>
        <dbReference type="ARBA" id="ARBA00034344"/>
    </source>
</evidence>
<protein>
    <recommendedName>
        <fullName evidence="9">D-galactose/methyl-galactoside binding periplasmic protein MglB</fullName>
    </recommendedName>
</protein>
<proteinExistence type="predicted"/>
<dbReference type="GO" id="GO:0030288">
    <property type="term" value="C:outer membrane-bounded periplasmic space"/>
    <property type="evidence" value="ECO:0007669"/>
    <property type="project" value="TreeGrafter"/>
</dbReference>
<evidence type="ECO:0000256" key="6">
    <source>
        <dbReference type="ARBA" id="ARBA00022764"/>
    </source>
</evidence>
<dbReference type="GO" id="GO:0046872">
    <property type="term" value="F:metal ion binding"/>
    <property type="evidence" value="ECO:0007669"/>
    <property type="project" value="UniProtKB-KW"/>
</dbReference>
<evidence type="ECO:0000256" key="2">
    <source>
        <dbReference type="ARBA" id="ARBA00022448"/>
    </source>
</evidence>
<accession>A0A0B5QKP0</accession>
<dbReference type="PANTHER" id="PTHR30036:SF2">
    <property type="entry name" value="D-GALACTOSE_METHYL-GALACTOSIDE BINDING PERIPLASMIC PROTEIN MGLB"/>
    <property type="match status" value="1"/>
</dbReference>
<evidence type="ECO:0000256" key="1">
    <source>
        <dbReference type="ARBA" id="ARBA00004196"/>
    </source>
</evidence>
<evidence type="ECO:0000256" key="3">
    <source>
        <dbReference type="ARBA" id="ARBA00022597"/>
    </source>
</evidence>
<dbReference type="Gene3D" id="3.40.50.2300">
    <property type="match status" value="2"/>
</dbReference>
<gene>
    <name evidence="11" type="ORF">LF65_04962</name>
</gene>
<comment type="subcellular location">
    <subcellularLocation>
        <location evidence="1">Cell envelope</location>
    </subcellularLocation>
</comment>
<keyword evidence="5" id="KW-0732">Signal</keyword>
<evidence type="ECO:0000256" key="4">
    <source>
        <dbReference type="ARBA" id="ARBA00022723"/>
    </source>
</evidence>
<evidence type="ECO:0000256" key="8">
    <source>
        <dbReference type="ARBA" id="ARBA00034323"/>
    </source>
</evidence>
<evidence type="ECO:0000313" key="12">
    <source>
        <dbReference type="Proteomes" id="UP000031866"/>
    </source>
</evidence>
<comment type="subunit">
    <text evidence="8">The ABC transporter complex is composed of one ATP-binding protein (MglA), two transmembrane proteins (MglC) and a solute-binding protein (MglB).</text>
</comment>
<keyword evidence="4" id="KW-0479">Metal-binding</keyword>
<keyword evidence="6" id="KW-0574">Periplasm</keyword>
<dbReference type="Proteomes" id="UP000031866">
    <property type="component" value="Chromosome"/>
</dbReference>
<dbReference type="InterPro" id="IPR028082">
    <property type="entry name" value="Peripla_BP_I"/>
</dbReference>
<reference evidence="12" key="1">
    <citation type="submission" date="2014-12" db="EMBL/GenBank/DDBJ databases">
        <title>Genome sequence of Clostridium beijerinckii strain 59B.</title>
        <authorList>
            <person name="Little G.T."/>
            <person name="Minton N.P."/>
        </authorList>
    </citation>
    <scope>NUCLEOTIDE SEQUENCE [LARGE SCALE GENOMIC DNA]</scope>
    <source>
        <strain evidence="12">59B</strain>
    </source>
</reference>
<dbReference type="Pfam" id="PF13407">
    <property type="entry name" value="Peripla_BP_4"/>
    <property type="match status" value="1"/>
</dbReference>
<dbReference type="STRING" id="1520.LF65_04962"/>
<dbReference type="SUPFAM" id="SSF53822">
    <property type="entry name" value="Periplasmic binding protein-like I"/>
    <property type="match status" value="1"/>
</dbReference>
<evidence type="ECO:0000256" key="5">
    <source>
        <dbReference type="ARBA" id="ARBA00022729"/>
    </source>
</evidence>
<evidence type="ECO:0000256" key="7">
    <source>
        <dbReference type="ARBA" id="ARBA00022837"/>
    </source>
</evidence>
<keyword evidence="7" id="KW-0106">Calcium</keyword>
<dbReference type="GO" id="GO:0030246">
    <property type="term" value="F:carbohydrate binding"/>
    <property type="evidence" value="ECO:0007669"/>
    <property type="project" value="InterPro"/>
</dbReference>
<keyword evidence="3" id="KW-0762">Sugar transport</keyword>
<feature type="domain" description="Periplasmic binding protein" evidence="10">
    <location>
        <begin position="41"/>
        <end position="320"/>
    </location>
</feature>
<name>A0A0B5QKP0_CLOBE</name>
<dbReference type="RefSeq" id="WP_041899930.1">
    <property type="nucleotide sequence ID" value="NZ_CP010086.2"/>
</dbReference>
<dbReference type="AlphaFoldDB" id="A0A0B5QKP0"/>
<dbReference type="InterPro" id="IPR050555">
    <property type="entry name" value="Bact_Solute-Bind_Prot2"/>
</dbReference>
<keyword evidence="2" id="KW-0813">Transport</keyword>
<dbReference type="InterPro" id="IPR044085">
    <property type="entry name" value="MglB-like_PBP1"/>
</dbReference>
<dbReference type="CDD" id="cd01539">
    <property type="entry name" value="PBP1_GGBP"/>
    <property type="match status" value="1"/>
</dbReference>
<evidence type="ECO:0000313" key="11">
    <source>
        <dbReference type="EMBL" id="AJH01491.1"/>
    </source>
</evidence>
<evidence type="ECO:0000259" key="10">
    <source>
        <dbReference type="Pfam" id="PF13407"/>
    </source>
</evidence>
<dbReference type="OrthoDB" id="9769193at2"/>
<dbReference type="PANTHER" id="PTHR30036">
    <property type="entry name" value="D-XYLOSE-BINDING PERIPLASMIC PROTEIN"/>
    <property type="match status" value="1"/>
</dbReference>
<dbReference type="InterPro" id="IPR025997">
    <property type="entry name" value="SBP_2_dom"/>
</dbReference>